<evidence type="ECO:0000259" key="3">
    <source>
        <dbReference type="Pfam" id="PF18962"/>
    </source>
</evidence>
<dbReference type="EMBL" id="CP029186">
    <property type="protein sequence ID" value="AWH85653.1"/>
    <property type="molecule type" value="Genomic_DNA"/>
</dbReference>
<keyword evidence="5" id="KW-1185">Reference proteome</keyword>
<organism evidence="4 5">
    <name type="scientific">Flavobacterium album</name>
    <dbReference type="NCBI Taxonomy" id="2175091"/>
    <lineage>
        <taxon>Bacteria</taxon>
        <taxon>Pseudomonadati</taxon>
        <taxon>Bacteroidota</taxon>
        <taxon>Flavobacteriia</taxon>
        <taxon>Flavobacteriales</taxon>
        <taxon>Flavobacteriaceae</taxon>
        <taxon>Flavobacterium</taxon>
    </lineage>
</organism>
<feature type="signal peptide" evidence="2">
    <location>
        <begin position="1"/>
        <end position="24"/>
    </location>
</feature>
<dbReference type="Pfam" id="PF18962">
    <property type="entry name" value="Por_Secre_tail"/>
    <property type="match status" value="1"/>
</dbReference>
<name>A0A2S1QZ09_9FLAO</name>
<accession>A0A2S1QZ09</accession>
<dbReference type="Proteomes" id="UP000244929">
    <property type="component" value="Chromosome"/>
</dbReference>
<evidence type="ECO:0000313" key="5">
    <source>
        <dbReference type="Proteomes" id="UP000244929"/>
    </source>
</evidence>
<gene>
    <name evidence="4" type="ORF">HYN59_11285</name>
</gene>
<feature type="domain" description="Secretion system C-terminal sorting" evidence="3">
    <location>
        <begin position="922"/>
        <end position="992"/>
    </location>
</feature>
<proteinExistence type="predicted"/>
<dbReference type="OrthoDB" id="1489153at2"/>
<dbReference type="KEGG" id="falb:HYN59_11285"/>
<feature type="chain" id="PRO_5015615785" description="Secretion system C-terminal sorting domain-containing protein" evidence="2">
    <location>
        <begin position="25"/>
        <end position="994"/>
    </location>
</feature>
<evidence type="ECO:0000256" key="1">
    <source>
        <dbReference type="ARBA" id="ARBA00022729"/>
    </source>
</evidence>
<dbReference type="NCBIfam" id="TIGR04534">
    <property type="entry name" value="ELWxxDGT_rpt"/>
    <property type="match status" value="1"/>
</dbReference>
<dbReference type="InterPro" id="IPR026444">
    <property type="entry name" value="Secre_tail"/>
</dbReference>
<dbReference type="AlphaFoldDB" id="A0A2S1QZ09"/>
<dbReference type="NCBIfam" id="TIGR04183">
    <property type="entry name" value="Por_Secre_tail"/>
    <property type="match status" value="1"/>
</dbReference>
<protein>
    <recommendedName>
        <fullName evidence="3">Secretion system C-terminal sorting domain-containing protein</fullName>
    </recommendedName>
</protein>
<keyword evidence="1 2" id="KW-0732">Signal</keyword>
<sequence>MKQLLFSLLTILSLSKLTAQSINAELLELNFAGDSNPKDITKGTTKIFFSATEDIHGRELWIHDLITGETSMVKDINPGYEPSIDNYPYFTVIGDILYFVTTPNMANGGALWRSDGTAEGTYMIKNFAPESVNDQVRELVALNGTIYFIGYDNINGKELWKSDGTESGTIMIKDIYEGAGGSDISNIFSCNNAIYFTARDTTHGYEMWKSDGTPEGTFMLRDIYTGSGSSTFGKSIVLGNDFYFIAFNNIVGSEMWKSNGTTEGTQLFKEFVPGTNGVSSNFDGIAINDYFVFMITYQSGSTQLWKSDGTLVGTSLLRQINQAQDGFTTFSQFVMFDNVAYFTAGDSFYGYKQLWKTDGTVAGTQLVRNLSSNIYELSATENFLIFASSATSTFPAPWVSDGTPTGTNQLNNLDLTGDSSGELRFIPVGNTIYFPASKGVSGGMELWKTDGTIVNTVLVKDIFHKYSGLTGGAAKTAYPMNDKMVFLGSDGEYGLQPFITDATLSGTHIVMQQNPQNGPIAFWDEYSWPEKAFTKAGNKLFYKGRKSETGYEIFCTDGTEAGSQLVKDIRPGTAGSIGDATYSMEYNGVYYFKANDEVHGNELWRSDGTEAGTYMVKDIYPGSSSGLTASNYLNIQNKNYAVINNFLFFVAEDSTGEAIWKTDGTEEGTVKVVTTSSEPVILENIENKFFFAINNKLWSTDGTQAGTQLLGTYNDDSTTSQFRETCIHDGNIYFSVYTGTGLSLFKSDGTVTGTTLVKGGLVTEAVGMGNIQYLQSCGDYVYFVIGTTTGSETGDKLWRTDGTTDGTVLVDNTGSLQGLKEFTCQDNNLFYLHYGHPTTIWVSNGYGPTAPTQIEVIVNNHPDFGVGNIGLSGILGIANDIIYVEGTTLEGGRELYAAGISNILSRNETDPKSTSLSGNITIYPNPAKDKFTLSLRDNSIIRSVEIYDLTGKHVFSKNVDIPQYNVDISELSKGIYIVRIKTDRSTESVKVIHN</sequence>
<evidence type="ECO:0000313" key="4">
    <source>
        <dbReference type="EMBL" id="AWH85653.1"/>
    </source>
</evidence>
<dbReference type="InterPro" id="IPR030916">
    <property type="entry name" value="ELWxxDGT_rpt"/>
</dbReference>
<evidence type="ECO:0000256" key="2">
    <source>
        <dbReference type="SAM" id="SignalP"/>
    </source>
</evidence>
<reference evidence="4 5" key="1">
    <citation type="submission" date="2018-04" db="EMBL/GenBank/DDBJ databases">
        <title>Genome sequencing of Flavobacterium sp. HYN0059.</title>
        <authorList>
            <person name="Yi H."/>
            <person name="Baek C."/>
        </authorList>
    </citation>
    <scope>NUCLEOTIDE SEQUENCE [LARGE SCALE GENOMIC DNA]</scope>
    <source>
        <strain evidence="4 5">HYN0059</strain>
    </source>
</reference>
<dbReference type="RefSeq" id="WP_108778355.1">
    <property type="nucleotide sequence ID" value="NZ_CP029186.1"/>
</dbReference>